<dbReference type="EMBL" id="VOIH02000003">
    <property type="protein sequence ID" value="KAF3452148.1"/>
    <property type="molecule type" value="Genomic_DNA"/>
</dbReference>
<keyword evidence="3" id="KW-1185">Reference proteome</keyword>
<accession>A0A8K0HGY5</accession>
<comment type="caution">
    <text evidence="2">The sequence shown here is derived from an EMBL/GenBank/DDBJ whole genome shotgun (WGS) entry which is preliminary data.</text>
</comment>
<sequence length="316" mass="36376">MNGKQARQTELGTMNPLHHYLIENAPRFLSVVTIRTQAKELKTTTQAPFTRLVFEFSPFASVKSSRSTCSSGSKVGLCSATERGEVLLSYPRILTRAKPRKAYECASRRRIPTQSAPTARKSRPVRVGSAPRELFALGVVRPSSYFVRVLAKLSHTRSRHFERVLAMYTKPRGHNDYPLELWLGRVSFRFLIFESPGLPFLEWSLLRNWMKDWLRYVHWYWSVANSPDVSLSDFFSASVYEKEWRIRRESSELIRFCLLWKIYDLVAEKGVAWSPPCLQEHLPGFRGWLLGGVSGMDFLVEPDGFTRALKGIIIRL</sequence>
<organism evidence="2 3">
    <name type="scientific">Rhamnella rubrinervis</name>
    <dbReference type="NCBI Taxonomy" id="2594499"/>
    <lineage>
        <taxon>Eukaryota</taxon>
        <taxon>Viridiplantae</taxon>
        <taxon>Streptophyta</taxon>
        <taxon>Embryophyta</taxon>
        <taxon>Tracheophyta</taxon>
        <taxon>Spermatophyta</taxon>
        <taxon>Magnoliopsida</taxon>
        <taxon>eudicotyledons</taxon>
        <taxon>Gunneridae</taxon>
        <taxon>Pentapetalae</taxon>
        <taxon>rosids</taxon>
        <taxon>fabids</taxon>
        <taxon>Rosales</taxon>
        <taxon>Rhamnaceae</taxon>
        <taxon>rhamnoid group</taxon>
        <taxon>Rhamneae</taxon>
        <taxon>Rhamnella</taxon>
    </lineage>
</organism>
<name>A0A8K0HGY5_9ROSA</name>
<reference evidence="2" key="1">
    <citation type="submission" date="2020-03" db="EMBL/GenBank/DDBJ databases">
        <title>A high-quality chromosome-level genome assembly of a woody plant with both climbing and erect habits, Rhamnella rubrinervis.</title>
        <authorList>
            <person name="Lu Z."/>
            <person name="Yang Y."/>
            <person name="Zhu X."/>
            <person name="Sun Y."/>
        </authorList>
    </citation>
    <scope>NUCLEOTIDE SEQUENCE</scope>
    <source>
        <strain evidence="2">BYM</strain>
        <tissue evidence="2">Leaf</tissue>
    </source>
</reference>
<dbReference type="OrthoDB" id="1740550at2759"/>
<protein>
    <submittedName>
        <fullName evidence="2">Uncharacterized protein</fullName>
    </submittedName>
</protein>
<proteinExistence type="predicted"/>
<dbReference type="EMBL" id="VOIH02000003">
    <property type="protein sequence ID" value="KAF3452200.1"/>
    <property type="molecule type" value="Genomic_DNA"/>
</dbReference>
<dbReference type="AlphaFoldDB" id="A0A8K0HGY5"/>
<dbReference type="Proteomes" id="UP000796880">
    <property type="component" value="Unassembled WGS sequence"/>
</dbReference>
<evidence type="ECO:0000313" key="3">
    <source>
        <dbReference type="Proteomes" id="UP000796880"/>
    </source>
</evidence>
<evidence type="ECO:0000313" key="1">
    <source>
        <dbReference type="EMBL" id="KAF3452148.1"/>
    </source>
</evidence>
<evidence type="ECO:0000313" key="2">
    <source>
        <dbReference type="EMBL" id="KAF3452200.1"/>
    </source>
</evidence>
<gene>
    <name evidence="1" type="ORF">FNV43_RR08246</name>
    <name evidence="2" type="ORF">FNV43_RR08298</name>
</gene>